<evidence type="ECO:0000313" key="18">
    <source>
        <dbReference type="Proteomes" id="UP000288215"/>
    </source>
</evidence>
<dbReference type="SUPFAM" id="SSF102114">
    <property type="entry name" value="Radical SAM enzymes"/>
    <property type="match status" value="1"/>
</dbReference>
<dbReference type="InterPro" id="IPR034687">
    <property type="entry name" value="ELP3-like"/>
</dbReference>
<reference evidence="17 18" key="1">
    <citation type="submission" date="2018-12" db="EMBL/GenBank/DDBJ databases">
        <title>The complete genome of the methanogenic archaea of the candidate phylum Verstraetearchaeota, obtained from the metagenome of underground thermal water.</title>
        <authorList>
            <person name="Kadnikov V.V."/>
            <person name="Mardanov A.V."/>
            <person name="Beletsky A.V."/>
            <person name="Karnachuk O.V."/>
            <person name="Ravin N.V."/>
        </authorList>
    </citation>
    <scope>NUCLEOTIDE SEQUENCE [LARGE SCALE GENOMIC DNA]</scope>
    <source>
        <strain evidence="17">Ch88</strain>
    </source>
</reference>
<keyword evidence="9" id="KW-0694">RNA-binding</keyword>
<proteinExistence type="inferred from homology"/>
<dbReference type="NCBIfam" id="TIGR01211">
    <property type="entry name" value="ELP3"/>
    <property type="match status" value="1"/>
</dbReference>
<dbReference type="GO" id="GO:0046872">
    <property type="term" value="F:metal ion binding"/>
    <property type="evidence" value="ECO:0007669"/>
    <property type="project" value="UniProtKB-KW"/>
</dbReference>
<dbReference type="Pfam" id="PF16199">
    <property type="entry name" value="Radical_SAM_C"/>
    <property type="match status" value="1"/>
</dbReference>
<dbReference type="GO" id="GO:0000049">
    <property type="term" value="F:tRNA binding"/>
    <property type="evidence" value="ECO:0007669"/>
    <property type="project" value="UniProtKB-KW"/>
</dbReference>
<dbReference type="Pfam" id="PF04055">
    <property type="entry name" value="Radical_SAM"/>
    <property type="match status" value="1"/>
</dbReference>
<dbReference type="SFLD" id="SFLDF00344">
    <property type="entry name" value="ELP3-like"/>
    <property type="match status" value="1"/>
</dbReference>
<gene>
    <name evidence="17" type="ORF">Metus_0546</name>
</gene>
<dbReference type="InterPro" id="IPR039661">
    <property type="entry name" value="ELP3"/>
</dbReference>
<comment type="similarity">
    <text evidence="2">Belongs to the ELP3 family.</text>
</comment>
<keyword evidence="8 15" id="KW-0479">Metal-binding</keyword>
<evidence type="ECO:0000256" key="4">
    <source>
        <dbReference type="ARBA" id="ARBA00022555"/>
    </source>
</evidence>
<sequence>MESEEERAREERAARRIIEQLKEREAGKEMLARLKYKVCKEEGLTKVLKDHEVARHLRGDEGWLREFLRGKRVRGASGIYTVAVMTKPLKCPKERPCLYCPGGVESGTPQSYLGKEPALMRGLQTGFDPYLQVKYRIDQYVAIGHTPSKIHLIIMGGTFPAADLEYQEWFMTRCFQALNDFPEVKGWRWQYLDRAMEENELARVRCTGITLETRPDWAGERQTDRMIRLGATLVEMGVQALDDRVLLLVNRGHTVEDVISATRTLRDSGLKVGYHMMPGLPGRCADDDLEDLARIFEDPDFRPDYLKIYPTLVIGGTGLFELWKDGKYRAMGIEEAAELIKRASEHFPEWVRVARIQRDVPAEIIVDGVKASNLRELVEERLSREGSRCRCIRCREIGLAEARGLKLPNPDPKIRSTAYEAGGGQEEFISVVDGKSDLLIGFLRLRVPSERAHREEVKGAAIIRELHVYGKQIPVGKRDEGGFQHHGLGTELLKRAEEIASEKYDRKKIVVLPGAGVREYYRKRGYSKIRSSPFMAKDLH</sequence>
<dbReference type="EC" id="2.3.1.311" evidence="13"/>
<keyword evidence="6" id="KW-0949">S-adenosyl-L-methionine</keyword>
<name>A0A444L853_METS7</name>
<keyword evidence="12" id="KW-0012">Acyltransferase</keyword>
<dbReference type="Gene3D" id="3.30.750.200">
    <property type="match status" value="1"/>
</dbReference>
<evidence type="ECO:0000256" key="11">
    <source>
        <dbReference type="ARBA" id="ARBA00023014"/>
    </source>
</evidence>
<dbReference type="PANTHER" id="PTHR11135">
    <property type="entry name" value="HISTONE ACETYLTRANSFERASE-RELATED"/>
    <property type="match status" value="1"/>
</dbReference>
<evidence type="ECO:0000256" key="10">
    <source>
        <dbReference type="ARBA" id="ARBA00023004"/>
    </source>
</evidence>
<feature type="binding site" evidence="15">
    <location>
        <position position="97"/>
    </location>
    <ligand>
        <name>[4Fe-4S] cluster</name>
        <dbReference type="ChEBI" id="CHEBI:49883"/>
        <note>4Fe-4S-S-AdoMet</note>
    </ligand>
</feature>
<evidence type="ECO:0000259" key="16">
    <source>
        <dbReference type="PROSITE" id="PS51918"/>
    </source>
</evidence>
<evidence type="ECO:0000256" key="13">
    <source>
        <dbReference type="ARBA" id="ARBA00044771"/>
    </source>
</evidence>
<keyword evidence="7" id="KW-0819">tRNA processing</keyword>
<evidence type="ECO:0000256" key="14">
    <source>
        <dbReference type="ARBA" id="ARBA00047372"/>
    </source>
</evidence>
<keyword evidence="5" id="KW-0808">Transferase</keyword>
<dbReference type="CDD" id="cd01335">
    <property type="entry name" value="Radical_SAM"/>
    <property type="match status" value="1"/>
</dbReference>
<evidence type="ECO:0000256" key="2">
    <source>
        <dbReference type="ARBA" id="ARBA00005494"/>
    </source>
</evidence>
<dbReference type="AlphaFoldDB" id="A0A444L853"/>
<keyword evidence="10 15" id="KW-0408">Iron</keyword>
<evidence type="ECO:0000256" key="1">
    <source>
        <dbReference type="ARBA" id="ARBA00005217"/>
    </source>
</evidence>
<feature type="binding site" evidence="15">
    <location>
        <position position="91"/>
    </location>
    <ligand>
        <name>[4Fe-4S] cluster</name>
        <dbReference type="ChEBI" id="CHEBI:49883"/>
        <note>4Fe-4S-S-AdoMet</note>
    </ligand>
</feature>
<dbReference type="InterPro" id="IPR058240">
    <property type="entry name" value="rSAM_sf"/>
</dbReference>
<evidence type="ECO:0000256" key="12">
    <source>
        <dbReference type="ARBA" id="ARBA00023315"/>
    </source>
</evidence>
<dbReference type="InterPro" id="IPR032432">
    <property type="entry name" value="Radical_SAM_C"/>
</dbReference>
<dbReference type="InterPro" id="IPR007197">
    <property type="entry name" value="rSAM"/>
</dbReference>
<dbReference type="GO" id="GO:0106261">
    <property type="term" value="F:tRNA uridine(34) acetyltransferase activity"/>
    <property type="evidence" value="ECO:0007669"/>
    <property type="project" value="UniProtKB-EC"/>
</dbReference>
<organism evidence="17 18">
    <name type="scientific">Methanosuratincola subterraneus</name>
    <dbReference type="NCBI Taxonomy" id="2593994"/>
    <lineage>
        <taxon>Archaea</taxon>
        <taxon>Thermoproteota</taxon>
        <taxon>Methanosuratincolia</taxon>
        <taxon>Candidatus Methanomethylicales</taxon>
        <taxon>Candidatus Methanomethylicaceae</taxon>
        <taxon>Candidatus Methanosuratincola (ex Vanwonterghem et al. 2016)</taxon>
    </lineage>
</organism>
<evidence type="ECO:0000256" key="8">
    <source>
        <dbReference type="ARBA" id="ARBA00022723"/>
    </source>
</evidence>
<dbReference type="Proteomes" id="UP000288215">
    <property type="component" value="Unassembled WGS sequence"/>
</dbReference>
<keyword evidence="4" id="KW-0820">tRNA-binding</keyword>
<comment type="caution">
    <text evidence="17">The sequence shown here is derived from an EMBL/GenBank/DDBJ whole genome shotgun (WGS) entry which is preliminary data.</text>
</comment>
<feature type="domain" description="Radical SAM core" evidence="16">
    <location>
        <begin position="74"/>
        <end position="349"/>
    </location>
</feature>
<keyword evidence="3" id="KW-0004">4Fe-4S</keyword>
<dbReference type="PIRSF" id="PIRSF005669">
    <property type="entry name" value="Hist_AcTrfase_ELP3"/>
    <property type="match status" value="1"/>
</dbReference>
<feature type="binding site" evidence="15">
    <location>
        <position position="100"/>
    </location>
    <ligand>
        <name>[4Fe-4S] cluster</name>
        <dbReference type="ChEBI" id="CHEBI:49883"/>
        <note>4Fe-4S-S-AdoMet</note>
    </ligand>
</feature>
<dbReference type="SFLD" id="SFLDG01086">
    <property type="entry name" value="elongater_protein-like"/>
    <property type="match status" value="1"/>
</dbReference>
<dbReference type="EMBL" id="RXGA01000002">
    <property type="protein sequence ID" value="RWX73767.1"/>
    <property type="molecule type" value="Genomic_DNA"/>
</dbReference>
<dbReference type="GO" id="GO:0051539">
    <property type="term" value="F:4 iron, 4 sulfur cluster binding"/>
    <property type="evidence" value="ECO:0007669"/>
    <property type="project" value="UniProtKB-KW"/>
</dbReference>
<dbReference type="PROSITE" id="PS51918">
    <property type="entry name" value="RADICAL_SAM"/>
    <property type="match status" value="1"/>
</dbReference>
<dbReference type="GO" id="GO:0005737">
    <property type="term" value="C:cytoplasm"/>
    <property type="evidence" value="ECO:0007669"/>
    <property type="project" value="TreeGrafter"/>
</dbReference>
<evidence type="ECO:0000256" key="9">
    <source>
        <dbReference type="ARBA" id="ARBA00022884"/>
    </source>
</evidence>
<comment type="catalytic activity">
    <reaction evidence="14">
        <text>uridine(34) in tRNA + acetyl-CoA + S-adenosyl-L-methionine + H2O = 5-(carboxymethyl)uridine(34) in tRNA + 5'-deoxyadenosine + L-methionine + CoA + 2 H(+)</text>
        <dbReference type="Rhea" id="RHEA:61020"/>
        <dbReference type="Rhea" id="RHEA-COMP:10407"/>
        <dbReference type="Rhea" id="RHEA-COMP:11727"/>
        <dbReference type="ChEBI" id="CHEBI:15377"/>
        <dbReference type="ChEBI" id="CHEBI:15378"/>
        <dbReference type="ChEBI" id="CHEBI:17319"/>
        <dbReference type="ChEBI" id="CHEBI:57287"/>
        <dbReference type="ChEBI" id="CHEBI:57288"/>
        <dbReference type="ChEBI" id="CHEBI:57844"/>
        <dbReference type="ChEBI" id="CHEBI:59789"/>
        <dbReference type="ChEBI" id="CHEBI:65315"/>
        <dbReference type="ChEBI" id="CHEBI:74882"/>
        <dbReference type="EC" id="2.3.1.311"/>
    </reaction>
    <physiologicalReaction direction="left-to-right" evidence="14">
        <dbReference type="Rhea" id="RHEA:61021"/>
    </physiologicalReaction>
</comment>
<dbReference type="SFLD" id="SFLDS00029">
    <property type="entry name" value="Radical_SAM"/>
    <property type="match status" value="1"/>
</dbReference>
<comment type="cofactor">
    <cofactor evidence="15">
        <name>[4Fe-4S] cluster</name>
        <dbReference type="ChEBI" id="CHEBI:49883"/>
    </cofactor>
    <text evidence="15">Binds 1 [4Fe-4S] cluster. The cluster is coordinated with 3 cysteines and an exchangeable S-adenosyl-L-methionine.</text>
</comment>
<dbReference type="SUPFAM" id="SSF55729">
    <property type="entry name" value="Acyl-CoA N-acyltransferases (Nat)"/>
    <property type="match status" value="1"/>
</dbReference>
<dbReference type="SMART" id="SM00729">
    <property type="entry name" value="Elp3"/>
    <property type="match status" value="1"/>
</dbReference>
<evidence type="ECO:0000313" key="17">
    <source>
        <dbReference type="EMBL" id="RWX73767.1"/>
    </source>
</evidence>
<comment type="pathway">
    <text evidence="1">tRNA modification.</text>
</comment>
<dbReference type="GO" id="GO:0002926">
    <property type="term" value="P:tRNA wobble base 5-methoxycarbonylmethyl-2-thiouridinylation"/>
    <property type="evidence" value="ECO:0007669"/>
    <property type="project" value="TreeGrafter"/>
</dbReference>
<evidence type="ECO:0000256" key="7">
    <source>
        <dbReference type="ARBA" id="ARBA00022694"/>
    </source>
</evidence>
<protein>
    <recommendedName>
        <fullName evidence="13">tRNA carboxymethyluridine synthase</fullName>
        <ecNumber evidence="13">2.3.1.311</ecNumber>
    </recommendedName>
</protein>
<dbReference type="InterPro" id="IPR016181">
    <property type="entry name" value="Acyl_CoA_acyltransferase"/>
</dbReference>
<evidence type="ECO:0000256" key="3">
    <source>
        <dbReference type="ARBA" id="ARBA00022485"/>
    </source>
</evidence>
<dbReference type="Gene3D" id="3.40.630.30">
    <property type="match status" value="1"/>
</dbReference>
<accession>A0A444L853</accession>
<evidence type="ECO:0000256" key="15">
    <source>
        <dbReference type="PIRSR" id="PIRSR005669-1"/>
    </source>
</evidence>
<evidence type="ECO:0000256" key="6">
    <source>
        <dbReference type="ARBA" id="ARBA00022691"/>
    </source>
</evidence>
<dbReference type="PANTHER" id="PTHR11135:SF7">
    <property type="entry name" value="TRNA URIDINE(34) ACETYLTRANSFERASE"/>
    <property type="match status" value="1"/>
</dbReference>
<evidence type="ECO:0000256" key="5">
    <source>
        <dbReference type="ARBA" id="ARBA00022679"/>
    </source>
</evidence>
<keyword evidence="11 15" id="KW-0411">Iron-sulfur</keyword>
<dbReference type="InterPro" id="IPR006638">
    <property type="entry name" value="Elp3/MiaA/NifB-like_rSAM"/>
</dbReference>